<dbReference type="Pfam" id="PF00621">
    <property type="entry name" value="RhoGEF"/>
    <property type="match status" value="1"/>
</dbReference>
<dbReference type="GO" id="GO:0005085">
    <property type="term" value="F:guanyl-nucleotide exchange factor activity"/>
    <property type="evidence" value="ECO:0007669"/>
    <property type="project" value="InterPro"/>
</dbReference>
<feature type="non-terminal residue" evidence="2">
    <location>
        <position position="216"/>
    </location>
</feature>
<proteinExistence type="predicted"/>
<dbReference type="InterPro" id="IPR035899">
    <property type="entry name" value="DBL_dom_sf"/>
</dbReference>
<dbReference type="PROSITE" id="PS50010">
    <property type="entry name" value="DH_2"/>
    <property type="match status" value="1"/>
</dbReference>
<dbReference type="AlphaFoldDB" id="A0A8S3IWP0"/>
<feature type="non-terminal residue" evidence="2">
    <location>
        <position position="1"/>
    </location>
</feature>
<gene>
    <name evidence="2" type="ORF">GIL414_LOCUS78170</name>
</gene>
<evidence type="ECO:0000259" key="1">
    <source>
        <dbReference type="PROSITE" id="PS50010"/>
    </source>
</evidence>
<dbReference type="Gene3D" id="1.20.900.10">
    <property type="entry name" value="Dbl homology (DH) domain"/>
    <property type="match status" value="1"/>
</dbReference>
<sequence length="216" mass="24681">DGDHENRLKILSESYERDVLQLIEIEKEFINQIELGVQMYSRPLKHYLISSNEHAKLFQNIEKILAISRYQLNRLKSLSERTIISHIGKIFHEKVQLICEAFNHYIGGYSDACLQLKQLTKCASFQRFIHGNNSNLTIEQFLNIPLTHIDNLVNQLDTLCCTCENANDANYLLHVLKELRQCSLHVSSIESSTSQHHCTTTMSLNSANGISSSSSM</sequence>
<dbReference type="EMBL" id="CAJOBJ010349302">
    <property type="protein sequence ID" value="CAF5206045.1"/>
    <property type="molecule type" value="Genomic_DNA"/>
</dbReference>
<dbReference type="InterPro" id="IPR000219">
    <property type="entry name" value="DH_dom"/>
</dbReference>
<accession>A0A8S3IWP0</accession>
<comment type="caution">
    <text evidence="2">The sequence shown here is derived from an EMBL/GenBank/DDBJ whole genome shotgun (WGS) entry which is preliminary data.</text>
</comment>
<feature type="domain" description="DH" evidence="1">
    <location>
        <begin position="14"/>
        <end position="189"/>
    </location>
</feature>
<name>A0A8S3IWP0_9BILA</name>
<evidence type="ECO:0000313" key="2">
    <source>
        <dbReference type="EMBL" id="CAF5206045.1"/>
    </source>
</evidence>
<organism evidence="2 3">
    <name type="scientific">Rotaria magnacalcarata</name>
    <dbReference type="NCBI Taxonomy" id="392030"/>
    <lineage>
        <taxon>Eukaryota</taxon>
        <taxon>Metazoa</taxon>
        <taxon>Spiralia</taxon>
        <taxon>Gnathifera</taxon>
        <taxon>Rotifera</taxon>
        <taxon>Eurotatoria</taxon>
        <taxon>Bdelloidea</taxon>
        <taxon>Philodinida</taxon>
        <taxon>Philodinidae</taxon>
        <taxon>Rotaria</taxon>
    </lineage>
</organism>
<dbReference type="Proteomes" id="UP000681720">
    <property type="component" value="Unassembled WGS sequence"/>
</dbReference>
<reference evidence="2" key="1">
    <citation type="submission" date="2021-02" db="EMBL/GenBank/DDBJ databases">
        <authorList>
            <person name="Nowell W R."/>
        </authorList>
    </citation>
    <scope>NUCLEOTIDE SEQUENCE</scope>
</reference>
<protein>
    <recommendedName>
        <fullName evidence="1">DH domain-containing protein</fullName>
    </recommendedName>
</protein>
<evidence type="ECO:0000313" key="3">
    <source>
        <dbReference type="Proteomes" id="UP000681720"/>
    </source>
</evidence>
<dbReference type="SUPFAM" id="SSF48065">
    <property type="entry name" value="DBL homology domain (DH-domain)"/>
    <property type="match status" value="1"/>
</dbReference>